<dbReference type="RefSeq" id="XP_065330141.1">
    <property type="nucleotide sequence ID" value="XM_065474069.1"/>
</dbReference>
<name>A0AAX4JDZ4_9MICR</name>
<evidence type="ECO:0000313" key="3">
    <source>
        <dbReference type="EMBL" id="WUR03996.1"/>
    </source>
</evidence>
<organism evidence="3 4">
    <name type="scientific">Vairimorpha necatrix</name>
    <dbReference type="NCBI Taxonomy" id="6039"/>
    <lineage>
        <taxon>Eukaryota</taxon>
        <taxon>Fungi</taxon>
        <taxon>Fungi incertae sedis</taxon>
        <taxon>Microsporidia</taxon>
        <taxon>Nosematidae</taxon>
        <taxon>Vairimorpha</taxon>
    </lineage>
</organism>
<keyword evidence="4" id="KW-1185">Reference proteome</keyword>
<protein>
    <submittedName>
        <fullName evidence="3">Uncharacterized protein</fullName>
    </submittedName>
</protein>
<feature type="coiled-coil region" evidence="1">
    <location>
        <begin position="531"/>
        <end position="559"/>
    </location>
</feature>
<dbReference type="Proteomes" id="UP001334084">
    <property type="component" value="Chromosome 7"/>
</dbReference>
<evidence type="ECO:0000256" key="1">
    <source>
        <dbReference type="SAM" id="Coils"/>
    </source>
</evidence>
<evidence type="ECO:0000313" key="4">
    <source>
        <dbReference type="Proteomes" id="UP001334084"/>
    </source>
</evidence>
<reference evidence="3" key="1">
    <citation type="journal article" date="2024" name="BMC Genomics">
        <title>Functional annotation of a divergent genome using sequence and structure-based similarity.</title>
        <authorList>
            <person name="Svedberg D."/>
            <person name="Winiger R.R."/>
            <person name="Berg A."/>
            <person name="Sharma H."/>
            <person name="Tellgren-Roth C."/>
            <person name="Debrunner-Vossbrinck B.A."/>
            <person name="Vossbrinck C.R."/>
            <person name="Barandun J."/>
        </authorList>
    </citation>
    <scope>NUCLEOTIDE SEQUENCE</scope>
    <source>
        <strain evidence="3">Illinois isolate</strain>
    </source>
</reference>
<feature type="coiled-coil region" evidence="1">
    <location>
        <begin position="343"/>
        <end position="377"/>
    </location>
</feature>
<accession>A0AAX4JDZ4</accession>
<dbReference type="AlphaFoldDB" id="A0AAX4JDZ4"/>
<sequence length="826" mass="96261">MIKSILEKILDQWHTFYIETISEKRTRRRSSLVPLKLKIEQSRRVKRLRRENSLETKEEIILKESEGLKESDKKETPNSRRKNIKGNLIKESELIKKEKANLGRKNIKGSLEKETRNLTKSNLKESTLKESEEKIKETAILRRKNIKGNLEKESEHIKKETANVGRFNTKNESEIIKEKTLKESEGIKKETANIKTKNVKNLPIKESANIRRKKAGNETEKLKENSLKESEGNIKSLNSKIKSVKQENSNKETNKKELKNVKTENIKNDRNISKEDENTKKEIIKQVNTNTRKKNINNENKSIKKDSKEKEILQATNTRRKKLNENEISKAETENLGKENFKNTKKKVNRKNVKNEISKAETENLGKENVNENIKNEETSKEDKIIKNEEIIEIINEDLIVKNNTKKSVVQRRKRYNDHFKSTEDDEKPLPQVQNEINAEKLPGEKLEHQVSKVSKTLIKGNFSIPEIINKEATAIKREEDLVANQIKSKPKKTIKTRKKGITMNAKKRNRQKTTMSNINEKLRVIKLGRRKSEENIVKEKEEDIIKEQDEEINLEKEKDIIMDKETSVNPILNEKENKPVEVNVVKEDKPLDENIVNYNIVHENKPVESKLVNVDNIVNDEIRPADCLTVKIVKKEKDPTNLVNDPPQKLNLKARNDLLKSIFKKEKNKIEIKRNSVFVDDKVKPPSSKDLEINIKKIMKNLDSPNLRLSPEKNKVYDVKSSRFLRDPSIIKNDLYRRVIDSQRKCLSQNDYKSSTIIPHIKSDEEDSVLFIEPEYCKDSGLNDKVCQQRHEILEKYFNLCDDINVAEIFPNIKDISNDSPNKWN</sequence>
<feature type="compositionally biased region" description="Basic and acidic residues" evidence="2">
    <location>
        <begin position="244"/>
        <end position="284"/>
    </location>
</feature>
<gene>
    <name evidence="3" type="ORF">VNE69_07065</name>
</gene>
<dbReference type="KEGG" id="vnx:VNE69_07065"/>
<dbReference type="GeneID" id="90541821"/>
<feature type="region of interest" description="Disordered" evidence="2">
    <location>
        <begin position="243"/>
        <end position="309"/>
    </location>
</feature>
<dbReference type="EMBL" id="CP142732">
    <property type="protein sequence ID" value="WUR03996.1"/>
    <property type="molecule type" value="Genomic_DNA"/>
</dbReference>
<keyword evidence="1" id="KW-0175">Coiled coil</keyword>
<evidence type="ECO:0000256" key="2">
    <source>
        <dbReference type="SAM" id="MobiDB-lite"/>
    </source>
</evidence>
<proteinExistence type="predicted"/>